<feature type="domain" description="TonB-dependent receptor plug" evidence="13">
    <location>
        <begin position="65"/>
        <end position="187"/>
    </location>
</feature>
<feature type="chain" id="PRO_5047156336" evidence="11">
    <location>
        <begin position="25"/>
        <end position="1028"/>
    </location>
</feature>
<dbReference type="EMBL" id="CP135076">
    <property type="protein sequence ID" value="WNO53632.1"/>
    <property type="molecule type" value="Genomic_DNA"/>
</dbReference>
<keyword evidence="11" id="KW-0732">Signal</keyword>
<keyword evidence="6 8" id="KW-0472">Membrane</keyword>
<keyword evidence="15" id="KW-1185">Reference proteome</keyword>
<name>A0ABZ0B869_9SPHN</name>
<protein>
    <submittedName>
        <fullName evidence="14">TonB-dependent receptor</fullName>
    </submittedName>
</protein>
<dbReference type="Gene3D" id="2.170.130.10">
    <property type="entry name" value="TonB-dependent receptor, plug domain"/>
    <property type="match status" value="1"/>
</dbReference>
<evidence type="ECO:0000313" key="14">
    <source>
        <dbReference type="EMBL" id="WNO53632.1"/>
    </source>
</evidence>
<dbReference type="InterPro" id="IPR018247">
    <property type="entry name" value="EF_Hand_1_Ca_BS"/>
</dbReference>
<dbReference type="InterPro" id="IPR039426">
    <property type="entry name" value="TonB-dep_rcpt-like"/>
</dbReference>
<proteinExistence type="inferred from homology"/>
<feature type="signal peptide" evidence="11">
    <location>
        <begin position="1"/>
        <end position="24"/>
    </location>
</feature>
<reference evidence="14 15" key="1">
    <citation type="submission" date="2023-09" db="EMBL/GenBank/DDBJ databases">
        <authorList>
            <person name="Rey-Velasco X."/>
        </authorList>
    </citation>
    <scope>NUCLEOTIDE SEQUENCE [LARGE SCALE GENOMIC DNA]</scope>
    <source>
        <strain evidence="14 15">W311</strain>
    </source>
</reference>
<accession>A0ABZ0B869</accession>
<feature type="domain" description="TonB-dependent receptor-like beta-barrel" evidence="12">
    <location>
        <begin position="406"/>
        <end position="996"/>
    </location>
</feature>
<evidence type="ECO:0000256" key="8">
    <source>
        <dbReference type="PROSITE-ProRule" id="PRU01360"/>
    </source>
</evidence>
<evidence type="ECO:0000259" key="12">
    <source>
        <dbReference type="Pfam" id="PF00593"/>
    </source>
</evidence>
<evidence type="ECO:0000256" key="9">
    <source>
        <dbReference type="RuleBase" id="RU003357"/>
    </source>
</evidence>
<comment type="subcellular location">
    <subcellularLocation>
        <location evidence="1 8">Cell outer membrane</location>
        <topology evidence="1 8">Multi-pass membrane protein</topology>
    </subcellularLocation>
</comment>
<keyword evidence="3 8" id="KW-1134">Transmembrane beta strand</keyword>
<evidence type="ECO:0000256" key="10">
    <source>
        <dbReference type="SAM" id="MobiDB-lite"/>
    </source>
</evidence>
<sequence length="1028" mass="110714">MTMIKTAILATSSLCAVAAAPALAQTAPAGRTAEQPAATDTDDTEYSGEIVVVGTQIRGSKVTEALPVSIIDAKDIDATGAVSGDELLRTIPQMGDVDFNSSNGPQTSNTARGDINSIDLRNLGAGNTLVLINGRRMVQHPVSQAGIANVPVLTYNANALPVAGIQRLEVLRDGAAAIYGADAVAGVVNVVLKDDFEGLRLNARYGLAEGTHLHEFNTNMLAGTNFGGGRGNVTVMGEYTHRTAELASDQPYTETGDLRPYFADDPAYADSTSPDNRSSYTPFANFSVVGNRGVIQNGETITSGAGSFHIQPDTTDGCTTPLPSGVCLASGSLSYGRHRELRYDDAYDTTVKPSVDRINLYLNGHYDLTDHITAFAEAGYYRAVSHAKQPPVIALNEITVPASNYWNPFGATTLPDGSLNPNRLPGLDNVPGEGLPVTLTRYRFIDTGPQYVDVTNHQARFVGGLRGDVAGFDWETALTYSEAKAEDVSDNVNSTALQQQLALATPDAYDPFNGGGCDGDPNIGDCTPSSQAAIDPILFRMRREDRTTLTQAQAKLSRPDLFQLPGGPVGIALGLGFRHETQADDRDPNLDGTNSFTDSVTGTTNESNVIAVSPTPDTFGSRNVFSAYGELAVPVISKDMHVPLVRSIELQLAGRYEHYSDFGGIFRPKIAGSWDVISGVRLRASWSKGFRAPNLEQLHAAEYARLDTNNDYIRCEADLRAGRIDNFNDCSEPVGFSVRVAGNPDLQPEKSEDRSVGIVLQPHFIPERFGRVTFTADYWEIKQRGIVGQFGGRNSLVLDYLDRVRGTSNSNVVRDNPTADDVAFFAGTGIDPVGEVTSVNDEFVNLLPQTVRGLDLAFLYALHGTSVGDFDLKVNAAHLMKFSRDTGDQVAELFDARDAGEINAAVPLSNAENLLARGGRPKWKVTSSLTWSLDQFEIGALGKYTGVIYDHSFLSDDGVPYRVGSQFTANLYLQFTVDDDRGPLSGMRFRLGARNITDEQPLISQGGYYGSLYQPYGRYLYASAGVSL</sequence>
<dbReference type="PANTHER" id="PTHR47234:SF2">
    <property type="entry name" value="TONB-DEPENDENT RECEPTOR"/>
    <property type="match status" value="1"/>
</dbReference>
<feature type="region of interest" description="Disordered" evidence="10">
    <location>
        <begin position="582"/>
        <end position="602"/>
    </location>
</feature>
<keyword evidence="14" id="KW-0675">Receptor</keyword>
<dbReference type="InterPro" id="IPR037066">
    <property type="entry name" value="Plug_dom_sf"/>
</dbReference>
<dbReference type="Pfam" id="PF07715">
    <property type="entry name" value="Plug"/>
    <property type="match status" value="1"/>
</dbReference>
<dbReference type="InterPro" id="IPR012910">
    <property type="entry name" value="Plug_dom"/>
</dbReference>
<dbReference type="PROSITE" id="PS00018">
    <property type="entry name" value="EF_HAND_1"/>
    <property type="match status" value="1"/>
</dbReference>
<evidence type="ECO:0000256" key="11">
    <source>
        <dbReference type="SAM" id="SignalP"/>
    </source>
</evidence>
<evidence type="ECO:0000256" key="2">
    <source>
        <dbReference type="ARBA" id="ARBA00022448"/>
    </source>
</evidence>
<evidence type="ECO:0000256" key="4">
    <source>
        <dbReference type="ARBA" id="ARBA00022692"/>
    </source>
</evidence>
<dbReference type="SUPFAM" id="SSF56935">
    <property type="entry name" value="Porins"/>
    <property type="match status" value="1"/>
</dbReference>
<evidence type="ECO:0000256" key="5">
    <source>
        <dbReference type="ARBA" id="ARBA00023077"/>
    </source>
</evidence>
<dbReference type="RefSeq" id="WP_313915269.1">
    <property type="nucleotide sequence ID" value="NZ_CP135076.1"/>
</dbReference>
<evidence type="ECO:0000313" key="15">
    <source>
        <dbReference type="Proteomes" id="UP001302249"/>
    </source>
</evidence>
<evidence type="ECO:0000256" key="7">
    <source>
        <dbReference type="ARBA" id="ARBA00023237"/>
    </source>
</evidence>
<keyword evidence="2 8" id="KW-0813">Transport</keyword>
<keyword evidence="5 9" id="KW-0798">TonB box</keyword>
<feature type="compositionally biased region" description="Polar residues" evidence="10">
    <location>
        <begin position="591"/>
        <end position="602"/>
    </location>
</feature>
<dbReference type="Proteomes" id="UP001302249">
    <property type="component" value="Chromosome"/>
</dbReference>
<dbReference type="PROSITE" id="PS52016">
    <property type="entry name" value="TONB_DEPENDENT_REC_3"/>
    <property type="match status" value="1"/>
</dbReference>
<evidence type="ECO:0000256" key="6">
    <source>
        <dbReference type="ARBA" id="ARBA00023136"/>
    </source>
</evidence>
<evidence type="ECO:0000256" key="3">
    <source>
        <dbReference type="ARBA" id="ARBA00022452"/>
    </source>
</evidence>
<dbReference type="Gene3D" id="2.40.170.20">
    <property type="entry name" value="TonB-dependent receptor, beta-barrel domain"/>
    <property type="match status" value="1"/>
</dbReference>
<dbReference type="InterPro" id="IPR036942">
    <property type="entry name" value="Beta-barrel_TonB_sf"/>
</dbReference>
<dbReference type="InterPro" id="IPR000531">
    <property type="entry name" value="Beta-barrel_TonB"/>
</dbReference>
<gene>
    <name evidence="14" type="ORF">RPR59_14535</name>
</gene>
<dbReference type="PANTHER" id="PTHR47234">
    <property type="match status" value="1"/>
</dbReference>
<keyword evidence="4 8" id="KW-0812">Transmembrane</keyword>
<keyword evidence="7 8" id="KW-0998">Cell outer membrane</keyword>
<evidence type="ECO:0000256" key="1">
    <source>
        <dbReference type="ARBA" id="ARBA00004571"/>
    </source>
</evidence>
<evidence type="ECO:0000259" key="13">
    <source>
        <dbReference type="Pfam" id="PF07715"/>
    </source>
</evidence>
<organism evidence="14 15">
    <name type="scientific">Stakelama saccharophila</name>
    <dbReference type="NCBI Taxonomy" id="3075605"/>
    <lineage>
        <taxon>Bacteria</taxon>
        <taxon>Pseudomonadati</taxon>
        <taxon>Pseudomonadota</taxon>
        <taxon>Alphaproteobacteria</taxon>
        <taxon>Sphingomonadales</taxon>
        <taxon>Sphingomonadaceae</taxon>
        <taxon>Stakelama</taxon>
    </lineage>
</organism>
<comment type="similarity">
    <text evidence="8 9">Belongs to the TonB-dependent receptor family.</text>
</comment>
<dbReference type="Pfam" id="PF00593">
    <property type="entry name" value="TonB_dep_Rec_b-barrel"/>
    <property type="match status" value="1"/>
</dbReference>